<name>A0A1J5GWY4_9BACT</name>
<organism evidence="1 2">
    <name type="scientific">Candidatus Infernicultor aquiphilus</name>
    <dbReference type="NCBI Taxonomy" id="1805029"/>
    <lineage>
        <taxon>Bacteria</taxon>
        <taxon>Pseudomonadati</taxon>
        <taxon>Atribacterota</taxon>
        <taxon>Candidatus Phoenicimicrobiia</taxon>
        <taxon>Candidatus Pheonicimicrobiales</taxon>
        <taxon>Candidatus Phoenicimicrobiaceae</taxon>
        <taxon>Candidatus Infernicultor</taxon>
    </lineage>
</organism>
<dbReference type="AlphaFoldDB" id="A0A1J5GWY4"/>
<protein>
    <submittedName>
        <fullName evidence="1">Uncharacterized protein</fullName>
    </submittedName>
</protein>
<accession>A0A1J5GWY4</accession>
<dbReference type="EMBL" id="MNYY01000033">
    <property type="protein sequence ID" value="OIP73135.1"/>
    <property type="molecule type" value="Genomic_DNA"/>
</dbReference>
<comment type="caution">
    <text evidence="1">The sequence shown here is derived from an EMBL/GenBank/DDBJ whole genome shotgun (WGS) entry which is preliminary data.</text>
</comment>
<evidence type="ECO:0000313" key="1">
    <source>
        <dbReference type="EMBL" id="OIP73135.1"/>
    </source>
</evidence>
<gene>
    <name evidence="1" type="ORF">AUK42_01430</name>
</gene>
<sequence length="86" mass="9939">MDEYWRVIVKNDLFPTGGVCSKKIELTLLAIGTAGEISPPNFLFSFRPSHLEEEAKRTISSFFVLLIGTNKIIYDFVLWWQILFII</sequence>
<proteinExistence type="predicted"/>
<reference evidence="1 2" key="1">
    <citation type="journal article" date="2016" name="Environ. Microbiol.">
        <title>Genomic resolution of a cold subsurface aquifer community provides metabolic insights for novel microbes adapted to high CO concentrations.</title>
        <authorList>
            <person name="Probst A.J."/>
            <person name="Castelle C.J."/>
            <person name="Singh A."/>
            <person name="Brown C.T."/>
            <person name="Anantharaman K."/>
            <person name="Sharon I."/>
            <person name="Hug L.A."/>
            <person name="Burstein D."/>
            <person name="Emerson J.B."/>
            <person name="Thomas B.C."/>
            <person name="Banfield J.F."/>
        </authorList>
    </citation>
    <scope>NUCLEOTIDE SEQUENCE [LARGE SCALE GENOMIC DNA]</scope>
    <source>
        <strain evidence="1">CG2_30_33_13</strain>
    </source>
</reference>
<dbReference type="Proteomes" id="UP000182763">
    <property type="component" value="Unassembled WGS sequence"/>
</dbReference>
<evidence type="ECO:0000313" key="2">
    <source>
        <dbReference type="Proteomes" id="UP000182763"/>
    </source>
</evidence>